<name>A0A8J7VZ50_9FIRM</name>
<dbReference type="SUPFAM" id="SSF52518">
    <property type="entry name" value="Thiamin diphosphate-binding fold (THDP-binding)"/>
    <property type="match status" value="1"/>
</dbReference>
<evidence type="ECO:0000313" key="4">
    <source>
        <dbReference type="EMBL" id="MBR0597812.1"/>
    </source>
</evidence>
<protein>
    <submittedName>
        <fullName evidence="4">3-methyl-2-oxobutanoate dehydrogenase subunit beta</fullName>
    </submittedName>
</protein>
<feature type="domain" description="Pyruvate flavodoxin/ferredoxin oxidoreductase pyrimidine binding" evidence="2">
    <location>
        <begin position="14"/>
        <end position="178"/>
    </location>
</feature>
<evidence type="ECO:0000313" key="5">
    <source>
        <dbReference type="Proteomes" id="UP000675664"/>
    </source>
</evidence>
<dbReference type="InterPro" id="IPR002880">
    <property type="entry name" value="Pyrv_Fd/Flavodoxin_OxRdtase_N"/>
</dbReference>
<dbReference type="Gene3D" id="3.40.50.920">
    <property type="match status" value="1"/>
</dbReference>
<gene>
    <name evidence="4" type="ORF">KCX82_08005</name>
</gene>
<reference evidence="4" key="2">
    <citation type="submission" date="2021-04" db="EMBL/GenBank/DDBJ databases">
        <authorList>
            <person name="Liu J."/>
        </authorList>
    </citation>
    <scope>NUCLEOTIDE SEQUENCE</scope>
    <source>
        <strain evidence="4">BAD-6</strain>
    </source>
</reference>
<comment type="caution">
    <text evidence="4">The sequence shown here is derived from an EMBL/GenBank/DDBJ whole genome shotgun (WGS) entry which is preliminary data.</text>
</comment>
<feature type="domain" description="Pyruvate:ferredoxin oxidoreductase core" evidence="3">
    <location>
        <begin position="245"/>
        <end position="326"/>
    </location>
</feature>
<evidence type="ECO:0000259" key="3">
    <source>
        <dbReference type="Pfam" id="PF17147"/>
    </source>
</evidence>
<keyword evidence="1" id="KW-0560">Oxidoreductase</keyword>
<dbReference type="GO" id="GO:0016491">
    <property type="term" value="F:oxidoreductase activity"/>
    <property type="evidence" value="ECO:0007669"/>
    <property type="project" value="UniProtKB-KW"/>
</dbReference>
<dbReference type="CDD" id="cd07034">
    <property type="entry name" value="TPP_PYR_PFOR_IOR-alpha_like"/>
    <property type="match status" value="1"/>
</dbReference>
<dbReference type="InterPro" id="IPR009014">
    <property type="entry name" value="Transketo_C/PFOR_II"/>
</dbReference>
<keyword evidence="5" id="KW-1185">Reference proteome</keyword>
<evidence type="ECO:0000256" key="1">
    <source>
        <dbReference type="ARBA" id="ARBA00023002"/>
    </source>
</evidence>
<dbReference type="Gene3D" id="3.40.50.970">
    <property type="match status" value="1"/>
</dbReference>
<dbReference type="Pfam" id="PF01855">
    <property type="entry name" value="POR_N"/>
    <property type="match status" value="1"/>
</dbReference>
<dbReference type="Proteomes" id="UP000675664">
    <property type="component" value="Unassembled WGS sequence"/>
</dbReference>
<dbReference type="AlphaFoldDB" id="A0A8J7VZ50"/>
<proteinExistence type="predicted"/>
<dbReference type="InterPro" id="IPR029061">
    <property type="entry name" value="THDP-binding"/>
</dbReference>
<dbReference type="RefSeq" id="WP_227017941.1">
    <property type="nucleotide sequence ID" value="NZ_JAGSND010000004.1"/>
</dbReference>
<dbReference type="SUPFAM" id="SSF52922">
    <property type="entry name" value="TK C-terminal domain-like"/>
    <property type="match status" value="1"/>
</dbReference>
<dbReference type="InterPro" id="IPR033412">
    <property type="entry name" value="PFOR_II"/>
</dbReference>
<dbReference type="PANTHER" id="PTHR43088">
    <property type="entry name" value="SUBUNIT OF PYRUVATE:FLAVODOXIN OXIDOREDUCTASE-RELATED"/>
    <property type="match status" value="1"/>
</dbReference>
<dbReference type="EMBL" id="JAGSND010000004">
    <property type="protein sequence ID" value="MBR0597812.1"/>
    <property type="molecule type" value="Genomic_DNA"/>
</dbReference>
<dbReference type="PANTHER" id="PTHR43088:SF1">
    <property type="entry name" value="SUBUNIT OF PYRUVATE:FLAVODOXIN OXIDOREDUCTASE"/>
    <property type="match status" value="1"/>
</dbReference>
<dbReference type="InterPro" id="IPR052368">
    <property type="entry name" value="2-oxoacid_oxidoreductase"/>
</dbReference>
<sequence length="351" mass="38342">MAKVLMKGNEAMAEAAIRAGCKAFFGYPITPQSEIPEYFSREMPKRDGIFLQAESEMAAMNMVMGASASGARVMTSTSGPGYCLKLEALAAMTLTRLPAVVVVVMRNGPAFGTMKAAQEDYRMIGNGGYKVVTFAPSNVQEAADMVFEAFDIADKYRNPVVVLADGMIGQMMGGVDFNKVPAGRMDLPKKTWALHGKNSRGGKPQFHFLPEGRTHYGEKHEAETVLYPEIIRNETRVEIVDVEDADIVLAAYGTAARMCMAAIEELGDRVKLGMIRPKTLWPFPYEAFEKIGPNCKAIICPEINIIGQMIDDVKIAAAGKWPVYHVGDTATDSLTPEGIVEKVSEVWEVVK</sequence>
<evidence type="ECO:0000259" key="2">
    <source>
        <dbReference type="Pfam" id="PF01855"/>
    </source>
</evidence>
<organism evidence="4 5">
    <name type="scientific">Sinanaerobacter chloroacetimidivorans</name>
    <dbReference type="NCBI Taxonomy" id="2818044"/>
    <lineage>
        <taxon>Bacteria</taxon>
        <taxon>Bacillati</taxon>
        <taxon>Bacillota</taxon>
        <taxon>Clostridia</taxon>
        <taxon>Peptostreptococcales</taxon>
        <taxon>Anaerovoracaceae</taxon>
        <taxon>Sinanaerobacter</taxon>
    </lineage>
</organism>
<reference evidence="4" key="1">
    <citation type="submission" date="2021-04" db="EMBL/GenBank/DDBJ databases">
        <title>Sinoanaerobacter chloroacetimidivorans sp. nov., an obligate anaerobic bacterium isolated from anaerobic sludge.</title>
        <authorList>
            <person name="Bao Y."/>
        </authorList>
    </citation>
    <scope>NUCLEOTIDE SEQUENCE</scope>
    <source>
        <strain evidence="4">BAD-6</strain>
    </source>
</reference>
<accession>A0A8J7VZ50</accession>
<dbReference type="Pfam" id="PF17147">
    <property type="entry name" value="PFOR_II"/>
    <property type="match status" value="1"/>
</dbReference>